<name>A0A7S0EMC9_9CRYP</name>
<protein>
    <submittedName>
        <fullName evidence="5">Uncharacterized protein</fullName>
    </submittedName>
</protein>
<evidence type="ECO:0000256" key="2">
    <source>
        <dbReference type="ARBA" id="ARBA00022741"/>
    </source>
</evidence>
<keyword evidence="4" id="KW-0143">Chaperone</keyword>
<evidence type="ECO:0000256" key="1">
    <source>
        <dbReference type="ARBA" id="ARBA00008020"/>
    </source>
</evidence>
<dbReference type="Gene3D" id="1.10.560.10">
    <property type="entry name" value="GroEL-like equatorial domain"/>
    <property type="match status" value="1"/>
</dbReference>
<evidence type="ECO:0000256" key="4">
    <source>
        <dbReference type="ARBA" id="ARBA00023186"/>
    </source>
</evidence>
<dbReference type="GO" id="GO:0005524">
    <property type="term" value="F:ATP binding"/>
    <property type="evidence" value="ECO:0007669"/>
    <property type="project" value="UniProtKB-KW"/>
</dbReference>
<evidence type="ECO:0000313" key="5">
    <source>
        <dbReference type="EMBL" id="CAD8488437.1"/>
    </source>
</evidence>
<dbReference type="GO" id="GO:0140662">
    <property type="term" value="F:ATP-dependent protein folding chaperone"/>
    <property type="evidence" value="ECO:0007669"/>
    <property type="project" value="InterPro"/>
</dbReference>
<keyword evidence="3" id="KW-0067">ATP-binding</keyword>
<reference evidence="5" key="1">
    <citation type="submission" date="2021-01" db="EMBL/GenBank/DDBJ databases">
        <authorList>
            <person name="Corre E."/>
            <person name="Pelletier E."/>
            <person name="Niang G."/>
            <person name="Scheremetjew M."/>
            <person name="Finn R."/>
            <person name="Kale V."/>
            <person name="Holt S."/>
            <person name="Cochrane G."/>
            <person name="Meng A."/>
            <person name="Brown T."/>
            <person name="Cohen L."/>
        </authorList>
    </citation>
    <scope>NUCLEOTIDE SEQUENCE</scope>
    <source>
        <strain evidence="5">CCMP325</strain>
    </source>
</reference>
<gene>
    <name evidence="5" type="ORF">HPHI1048_LOCUS12835</name>
</gene>
<sequence>MTIVRNSQEIDLNLIEILQIDCPNENDCKWVKGVVLDHGVRNNTTPLVSKNVFILLINFNLEYEKTENNSSFIYKSTREFEKFALHEQELLKKKINKIIQLKRLVCKNNSNSFMVINQKGIDSYSLDLLAKESIIAVRRAKKKNLERISLLCNCTPINSIDDIKLEYLGFAGLVYEQVLKEDRYTFIENVSNPFSGTILIKGKSNMIRNQIENNLKNCLKSIKSFIQDKKTLPGAGIVECLLFKKLSEFAKTTTQTNKIGTDILANALMGIPKCILQNQIFETDQIKNKLINHNDYLAEYFIKNSNLKILDGYSIKMNILDLVISITSMVMDIDEIVMSRGI</sequence>
<dbReference type="InterPro" id="IPR002423">
    <property type="entry name" value="Cpn60/GroEL/TCP-1"/>
</dbReference>
<dbReference type="PANTHER" id="PTHR11353">
    <property type="entry name" value="CHAPERONIN"/>
    <property type="match status" value="1"/>
</dbReference>
<evidence type="ECO:0000256" key="3">
    <source>
        <dbReference type="ARBA" id="ARBA00022840"/>
    </source>
</evidence>
<dbReference type="Gene3D" id="3.50.7.10">
    <property type="entry name" value="GroEL"/>
    <property type="match status" value="1"/>
</dbReference>
<dbReference type="InterPro" id="IPR027413">
    <property type="entry name" value="GROEL-like_equatorial_sf"/>
</dbReference>
<comment type="similarity">
    <text evidence="1">Belongs to the TCP-1 chaperonin family.</text>
</comment>
<dbReference type="Pfam" id="PF00118">
    <property type="entry name" value="Cpn60_TCP1"/>
    <property type="match status" value="1"/>
</dbReference>
<dbReference type="InterPro" id="IPR027409">
    <property type="entry name" value="GroEL-like_apical_dom_sf"/>
</dbReference>
<dbReference type="EMBL" id="HBEO01018845">
    <property type="protein sequence ID" value="CAD8488437.1"/>
    <property type="molecule type" value="Transcribed_RNA"/>
</dbReference>
<dbReference type="InterPro" id="IPR017998">
    <property type="entry name" value="Chaperone_TCP-1"/>
</dbReference>
<organism evidence="5">
    <name type="scientific">Hanusia phi</name>
    <dbReference type="NCBI Taxonomy" id="3032"/>
    <lineage>
        <taxon>Eukaryota</taxon>
        <taxon>Cryptophyceae</taxon>
        <taxon>Pyrenomonadales</taxon>
        <taxon>Geminigeraceae</taxon>
        <taxon>Hanusia</taxon>
    </lineage>
</organism>
<accession>A0A7S0EMC9</accession>
<dbReference type="SUPFAM" id="SSF52029">
    <property type="entry name" value="GroEL apical domain-like"/>
    <property type="match status" value="1"/>
</dbReference>
<proteinExistence type="inferred from homology"/>
<dbReference type="SUPFAM" id="SSF48592">
    <property type="entry name" value="GroEL equatorial domain-like"/>
    <property type="match status" value="1"/>
</dbReference>
<keyword evidence="2" id="KW-0547">Nucleotide-binding</keyword>
<dbReference type="AlphaFoldDB" id="A0A7S0EMC9"/>